<organism evidence="3 4">
    <name type="scientific">Cinnamomum micranthum f. kanehirae</name>
    <dbReference type="NCBI Taxonomy" id="337451"/>
    <lineage>
        <taxon>Eukaryota</taxon>
        <taxon>Viridiplantae</taxon>
        <taxon>Streptophyta</taxon>
        <taxon>Embryophyta</taxon>
        <taxon>Tracheophyta</taxon>
        <taxon>Spermatophyta</taxon>
        <taxon>Magnoliopsida</taxon>
        <taxon>Magnoliidae</taxon>
        <taxon>Laurales</taxon>
        <taxon>Lauraceae</taxon>
        <taxon>Cinnamomum</taxon>
    </lineage>
</organism>
<evidence type="ECO:0000259" key="2">
    <source>
        <dbReference type="Pfam" id="PF08609"/>
    </source>
</evidence>
<dbReference type="OrthoDB" id="10250458at2759"/>
<dbReference type="GO" id="GO:0000774">
    <property type="term" value="F:adenyl-nucleotide exchange factor activity"/>
    <property type="evidence" value="ECO:0007669"/>
    <property type="project" value="TreeGrafter"/>
</dbReference>
<evidence type="ECO:0000256" key="1">
    <source>
        <dbReference type="SAM" id="SignalP"/>
    </source>
</evidence>
<dbReference type="GO" id="GO:0005783">
    <property type="term" value="C:endoplasmic reticulum"/>
    <property type="evidence" value="ECO:0007669"/>
    <property type="project" value="TreeGrafter"/>
</dbReference>
<accession>A0A443N748</accession>
<dbReference type="InterPro" id="IPR050693">
    <property type="entry name" value="Hsp70_NEF-Inhibitors"/>
</dbReference>
<dbReference type="Gene3D" id="1.25.10.10">
    <property type="entry name" value="Leucine-rich Repeat Variant"/>
    <property type="match status" value="1"/>
</dbReference>
<dbReference type="InterPro" id="IPR013918">
    <property type="entry name" value="Nucleotide_exch_fac_Fes1"/>
</dbReference>
<dbReference type="PANTHER" id="PTHR19316:SF32">
    <property type="entry name" value="ARM REPEAT SUPERFAMILY PROTEIN"/>
    <property type="match status" value="1"/>
</dbReference>
<dbReference type="AlphaFoldDB" id="A0A443N748"/>
<comment type="caution">
    <text evidence="3">The sequence shown here is derived from an EMBL/GenBank/DDBJ whole genome shotgun (WGS) entry which is preliminary data.</text>
</comment>
<dbReference type="Pfam" id="PF08609">
    <property type="entry name" value="Fes1"/>
    <property type="match status" value="1"/>
</dbReference>
<dbReference type="InterPro" id="IPR011989">
    <property type="entry name" value="ARM-like"/>
</dbReference>
<dbReference type="Proteomes" id="UP000283530">
    <property type="component" value="Unassembled WGS sequence"/>
</dbReference>
<evidence type="ECO:0000313" key="3">
    <source>
        <dbReference type="EMBL" id="RWR74362.1"/>
    </source>
</evidence>
<dbReference type="STRING" id="337451.A0A443N748"/>
<name>A0A443N748_9MAGN</name>
<dbReference type="InterPro" id="IPR016024">
    <property type="entry name" value="ARM-type_fold"/>
</dbReference>
<feature type="signal peptide" evidence="1">
    <location>
        <begin position="1"/>
        <end position="24"/>
    </location>
</feature>
<proteinExistence type="predicted"/>
<gene>
    <name evidence="3" type="ORF">CKAN_00268900</name>
</gene>
<dbReference type="PANTHER" id="PTHR19316">
    <property type="entry name" value="PROTEIN FOLDING REGULATOR"/>
    <property type="match status" value="1"/>
</dbReference>
<keyword evidence="1" id="KW-0732">Signal</keyword>
<evidence type="ECO:0000313" key="4">
    <source>
        <dbReference type="Proteomes" id="UP000283530"/>
    </source>
</evidence>
<feature type="chain" id="PRO_5019021558" evidence="1">
    <location>
        <begin position="25"/>
        <end position="386"/>
    </location>
</feature>
<dbReference type="EMBL" id="QPKB01000001">
    <property type="protein sequence ID" value="RWR74362.1"/>
    <property type="molecule type" value="Genomic_DNA"/>
</dbReference>
<protein>
    <submittedName>
        <fullName evidence="3">Hsp70 nucleotide exchange factor FES1 isoform X2</fullName>
    </submittedName>
</protein>
<reference evidence="3 4" key="1">
    <citation type="journal article" date="2019" name="Nat. Plants">
        <title>Stout camphor tree genome fills gaps in understanding of flowering plant genome evolution.</title>
        <authorList>
            <person name="Chaw S.M."/>
            <person name="Liu Y.C."/>
            <person name="Wu Y.W."/>
            <person name="Wang H.Y."/>
            <person name="Lin C.I."/>
            <person name="Wu C.S."/>
            <person name="Ke H.M."/>
            <person name="Chang L.Y."/>
            <person name="Hsu C.Y."/>
            <person name="Yang H.T."/>
            <person name="Sudianto E."/>
            <person name="Hsu M.H."/>
            <person name="Wu K.P."/>
            <person name="Wang L.N."/>
            <person name="Leebens-Mack J.H."/>
            <person name="Tsai I.J."/>
        </authorList>
    </citation>
    <scope>NUCLEOTIDE SEQUENCE [LARGE SCALE GENOMIC DNA]</scope>
    <source>
        <strain evidence="4">cv. Chaw 1501</strain>
        <tissue evidence="3">Young leaves</tissue>
    </source>
</reference>
<keyword evidence="4" id="KW-1185">Reference proteome</keyword>
<feature type="domain" description="Nucleotide exchange factor Fes1" evidence="2">
    <location>
        <begin position="66"/>
        <end position="157"/>
    </location>
</feature>
<dbReference type="SUPFAM" id="SSF48371">
    <property type="entry name" value="ARM repeat"/>
    <property type="match status" value="1"/>
</dbReference>
<sequence length="386" mass="42914">MAKARIASMSISVLLLLASSAVVADIAKNKSSSGGVFWATAKDESELVTKADAEEHDEFEGGFSSLDGMLQWAIGHSDPTKLKEAADDVQRLSANELSKRQVEIKEFMEKLKMPSDAELMLIAIADLNNSSISLEDRLRALNELLILVEPIDNANDLNKLGGLVAIIRELNNSEPEIRTASAWILGKASQNNPLVQNQVLELGVLSKLLNMVKSNFTEEAIKALYAVSAVIRNNAHGQELFFAEAGDLMLQDIMSNSSADVRLRRKSVFLVADLAECQPESSTNRAELPFFSNRLFLKSVVDLMASNDLDLQEKSLLAIRSLLQLASTEALVFKEFCGLDEALERMREQLEGLTEEEFQRDYARDMEILRREVKSIFHRKLEKVPT</sequence>